<dbReference type="SUPFAM" id="SSF47413">
    <property type="entry name" value="lambda repressor-like DNA-binding domains"/>
    <property type="match status" value="1"/>
</dbReference>
<dbReference type="InterPro" id="IPR052345">
    <property type="entry name" value="Rad_response_metalloprotease"/>
</dbReference>
<feature type="domain" description="HTH cro/C1-type" evidence="2">
    <location>
        <begin position="20"/>
        <end position="62"/>
    </location>
</feature>
<evidence type="ECO:0000256" key="1">
    <source>
        <dbReference type="ARBA" id="ARBA00007227"/>
    </source>
</evidence>
<organism evidence="3 4">
    <name type="scientific">Arachnia propionica</name>
    <dbReference type="NCBI Taxonomy" id="1750"/>
    <lineage>
        <taxon>Bacteria</taxon>
        <taxon>Bacillati</taxon>
        <taxon>Actinomycetota</taxon>
        <taxon>Actinomycetes</taxon>
        <taxon>Propionibacteriales</taxon>
        <taxon>Propionibacteriaceae</taxon>
        <taxon>Arachnia</taxon>
    </lineage>
</organism>
<dbReference type="GeneID" id="64408248"/>
<evidence type="ECO:0000313" key="3">
    <source>
        <dbReference type="EMBL" id="VEH71516.1"/>
    </source>
</evidence>
<evidence type="ECO:0000259" key="2">
    <source>
        <dbReference type="PROSITE" id="PS50943"/>
    </source>
</evidence>
<comment type="similarity">
    <text evidence="1">Belongs to the short-chain fatty acyl-CoA assimilation regulator (ScfR) family.</text>
</comment>
<accession>A0A3S4UH68</accession>
<dbReference type="PANTHER" id="PTHR43236:SF2">
    <property type="entry name" value="BLL0069 PROTEIN"/>
    <property type="match status" value="1"/>
</dbReference>
<dbReference type="Gene3D" id="1.10.10.2910">
    <property type="match status" value="1"/>
</dbReference>
<gene>
    <name evidence="3" type="ORF">NCTC12967_02838</name>
</gene>
<dbReference type="InterPro" id="IPR010359">
    <property type="entry name" value="IrrE_HExxH"/>
</dbReference>
<dbReference type="Proteomes" id="UP000273044">
    <property type="component" value="Chromosome"/>
</dbReference>
<name>A0A3S4UH68_9ACTN</name>
<dbReference type="InterPro" id="IPR001387">
    <property type="entry name" value="Cro/C1-type_HTH"/>
</dbReference>
<dbReference type="PANTHER" id="PTHR43236">
    <property type="entry name" value="ANTITOXIN HIGA1"/>
    <property type="match status" value="1"/>
</dbReference>
<proteinExistence type="inferred from homology"/>
<dbReference type="Pfam" id="PF06114">
    <property type="entry name" value="Peptidase_M78"/>
    <property type="match status" value="1"/>
</dbReference>
<dbReference type="EMBL" id="LR134406">
    <property type="protein sequence ID" value="VEH71516.1"/>
    <property type="molecule type" value="Genomic_DNA"/>
</dbReference>
<dbReference type="RefSeq" id="WP_061787569.1">
    <property type="nucleotide sequence ID" value="NZ_CP128406.1"/>
</dbReference>
<protein>
    <submittedName>
        <fullName evidence="3">Domain of uncharacterized function (DUF955)</fullName>
    </submittedName>
</protein>
<dbReference type="PROSITE" id="PS50943">
    <property type="entry name" value="HTH_CROC1"/>
    <property type="match status" value="1"/>
</dbReference>
<dbReference type="AlphaFoldDB" id="A0A3S4UH68"/>
<dbReference type="GO" id="GO:0003677">
    <property type="term" value="F:DNA binding"/>
    <property type="evidence" value="ECO:0007669"/>
    <property type="project" value="InterPro"/>
</dbReference>
<evidence type="ECO:0000313" key="4">
    <source>
        <dbReference type="Proteomes" id="UP000273044"/>
    </source>
</evidence>
<dbReference type="InterPro" id="IPR010982">
    <property type="entry name" value="Lambda_DNA-bd_dom_sf"/>
</dbReference>
<reference evidence="3 4" key="1">
    <citation type="submission" date="2018-12" db="EMBL/GenBank/DDBJ databases">
        <authorList>
            <consortium name="Pathogen Informatics"/>
        </authorList>
    </citation>
    <scope>NUCLEOTIDE SEQUENCE [LARGE SCALE GENOMIC DNA]</scope>
    <source>
        <strain evidence="3 4">NCTC12967</strain>
    </source>
</reference>
<sequence length="360" mass="40009">MNPSIGQRVLGALPEGTPRKEIARQVGMTEDAFSRALRGQRGFSALELARLAEVLDQDIHLLITGVPDPNRLVVSGRHNFDKETWTRSIDGEQGDKPILSDVLLAYRQAEAVHPLEPSRVPEDLASAREALGEGFVRTFIERLTSLGIDTVRLPGLSTAYSLQIGPRDVIVIPETGNWFKENFDLAHELAHLVLGHEGVMAIEGREVSREEVAANQFAAELLLPEPELRDIDWSGLSSHELAALLWQWGVSTYTVKVRLENLRLPVPPETRSLLDLTTQRLLRRYWEQSEPGDPITERMTRASARTFPSWLKDAHLEGVALGKLQKGTLAWMLGVDPETLEVDEPSVPTMSDSDLMSLLG</sequence>
<keyword evidence="4" id="KW-1185">Reference proteome</keyword>